<evidence type="ECO:0000259" key="9">
    <source>
        <dbReference type="PROSITE" id="PS00745"/>
    </source>
</evidence>
<dbReference type="Proteomes" id="UP000032360">
    <property type="component" value="Unassembled WGS sequence"/>
</dbReference>
<dbReference type="FunFam" id="3.30.160.20:FF:000004">
    <property type="entry name" value="Peptide chain release factor 1"/>
    <property type="match status" value="1"/>
</dbReference>
<dbReference type="NCBIfam" id="TIGR00020">
    <property type="entry name" value="prfB"/>
    <property type="match status" value="1"/>
</dbReference>
<dbReference type="PANTHER" id="PTHR43116">
    <property type="entry name" value="PEPTIDE CHAIN RELEASE FACTOR 2"/>
    <property type="match status" value="1"/>
</dbReference>
<comment type="caution">
    <text evidence="10">The sequence shown here is derived from an EMBL/GenBank/DDBJ whole genome shotgun (WGS) entry which is preliminary data.</text>
</comment>
<evidence type="ECO:0000313" key="10">
    <source>
        <dbReference type="EMBL" id="KJF15701.1"/>
    </source>
</evidence>
<accession>A0A0D8HF63</accession>
<dbReference type="PANTHER" id="PTHR43116:SF3">
    <property type="entry name" value="CLASS I PEPTIDE CHAIN RELEASE FACTOR"/>
    <property type="match status" value="1"/>
</dbReference>
<dbReference type="Pfam" id="PF03462">
    <property type="entry name" value="PCRF"/>
    <property type="match status" value="1"/>
</dbReference>
<feature type="modified residue" description="N5-methylglutamine" evidence="6">
    <location>
        <position position="249"/>
    </location>
</feature>
<dbReference type="InterPro" id="IPR005139">
    <property type="entry name" value="PCRF"/>
</dbReference>
<comment type="similarity">
    <text evidence="2 6">Belongs to the prokaryotic/mitochondrial release factor family.</text>
</comment>
<dbReference type="PROSITE" id="PS00745">
    <property type="entry name" value="RF_PROK_I"/>
    <property type="match status" value="1"/>
</dbReference>
<dbReference type="HAMAP" id="MF_00094">
    <property type="entry name" value="Rel_fac_2"/>
    <property type="match status" value="1"/>
</dbReference>
<evidence type="ECO:0000313" key="11">
    <source>
        <dbReference type="Proteomes" id="UP000032360"/>
    </source>
</evidence>
<dbReference type="STRING" id="1280514.AXFE_34540"/>
<comment type="subcellular location">
    <subcellularLocation>
        <location evidence="6">Cytoplasm</location>
    </subcellularLocation>
</comment>
<comment type="function">
    <text evidence="1 6">Peptide chain release factor 2 directs the termination of translation in response to the peptide chain termination codons UGA and UAA.</text>
</comment>
<proteinExistence type="inferred from homology"/>
<name>A0A0D8HF63_9ACTN</name>
<keyword evidence="5 6" id="KW-0648">Protein biosynthesis</keyword>
<dbReference type="SUPFAM" id="SSF75620">
    <property type="entry name" value="Release factor"/>
    <property type="match status" value="1"/>
</dbReference>
<evidence type="ECO:0000256" key="8">
    <source>
        <dbReference type="SAM" id="Coils"/>
    </source>
</evidence>
<evidence type="ECO:0000256" key="5">
    <source>
        <dbReference type="ARBA" id="ARBA00022917"/>
    </source>
</evidence>
<comment type="PTM">
    <text evidence="6">Methylated by PrmC. Methylation increases the termination efficiency of RF2.</text>
</comment>
<keyword evidence="11" id="KW-1185">Reference proteome</keyword>
<dbReference type="OrthoDB" id="9806673at2"/>
<feature type="domain" description="Prokaryotic-type class I peptide chain release factors" evidence="9">
    <location>
        <begin position="242"/>
        <end position="258"/>
    </location>
</feature>
<sequence length="366" mass="41219">MRSYSDELEAVTKRVEDAKGYLKLDSAIARTAEIEPQISAPDLWDDLAMARKLTGEYNALREDIAQVDRLWDMVLEVRAIEELLGDEDDQNLAQERRSTLDSLISLLSELELRALFSGEDDESDAILEIKPRAGGTDAQDWAEMLLRMYQRWADQSGFEVEVEDISPGQEAGIQSATLLVKGRYAHGMLQSERGVHRLVRMSPFNSKHSRETSFALVQVFPLTDAAIDVKIDDKDLRIDTFRSSGAGGQHVNVTDSAVRITHLPTNIVVSCQNERSQLQNKAKALQVLAAKLIDREKEEQRVAREVLAGSTSEMGWGNQIRSYFMAPYQLVKDLRTLTETGNVDSVMNGEISFFMESYLRWSKARS</sequence>
<dbReference type="InterPro" id="IPR045853">
    <property type="entry name" value="Pep_chain_release_fac_I_sf"/>
</dbReference>
<organism evidence="10 11">
    <name type="scientific">Acidithrix ferrooxidans</name>
    <dbReference type="NCBI Taxonomy" id="1280514"/>
    <lineage>
        <taxon>Bacteria</taxon>
        <taxon>Bacillati</taxon>
        <taxon>Actinomycetota</taxon>
        <taxon>Acidimicrobiia</taxon>
        <taxon>Acidimicrobiales</taxon>
        <taxon>Acidimicrobiaceae</taxon>
        <taxon>Acidithrix</taxon>
    </lineage>
</organism>
<keyword evidence="3 6" id="KW-0488">Methylation</keyword>
<evidence type="ECO:0000256" key="7">
    <source>
        <dbReference type="NCBIfam" id="TIGR00020"/>
    </source>
</evidence>
<dbReference type="RefSeq" id="WP_052607075.1">
    <property type="nucleotide sequence ID" value="NZ_JXYS01000132.1"/>
</dbReference>
<reference evidence="10 11" key="1">
    <citation type="submission" date="2015-01" db="EMBL/GenBank/DDBJ databases">
        <title>Draft genome of the acidophilic iron oxidizer Acidithrix ferrooxidans strain Py-F3.</title>
        <authorList>
            <person name="Poehlein A."/>
            <person name="Eisen S."/>
            <person name="Schloemann M."/>
            <person name="Johnson B.D."/>
            <person name="Daniel R."/>
            <person name="Muehling M."/>
        </authorList>
    </citation>
    <scope>NUCLEOTIDE SEQUENCE [LARGE SCALE GENOMIC DNA]</scope>
    <source>
        <strain evidence="10 11">Py-F3</strain>
    </source>
</reference>
<dbReference type="GO" id="GO:0005737">
    <property type="term" value="C:cytoplasm"/>
    <property type="evidence" value="ECO:0007669"/>
    <property type="project" value="UniProtKB-SubCell"/>
</dbReference>
<evidence type="ECO:0000256" key="2">
    <source>
        <dbReference type="ARBA" id="ARBA00010835"/>
    </source>
</evidence>
<dbReference type="InterPro" id="IPR000352">
    <property type="entry name" value="Pep_chain_release_fac_I"/>
</dbReference>
<dbReference type="PATRIC" id="fig|1280514.3.peg.4637"/>
<dbReference type="Gene3D" id="1.20.58.410">
    <property type="entry name" value="Release factor"/>
    <property type="match status" value="1"/>
</dbReference>
<dbReference type="AlphaFoldDB" id="A0A0D8HF63"/>
<dbReference type="Pfam" id="PF00472">
    <property type="entry name" value="RF-1"/>
    <property type="match status" value="1"/>
</dbReference>
<gene>
    <name evidence="6 10" type="primary">prfB</name>
    <name evidence="10" type="ORF">AXFE_34540</name>
</gene>
<evidence type="ECO:0000256" key="6">
    <source>
        <dbReference type="HAMAP-Rule" id="MF_00094"/>
    </source>
</evidence>
<dbReference type="Gene3D" id="3.30.160.20">
    <property type="match status" value="1"/>
</dbReference>
<keyword evidence="4 6" id="KW-0963">Cytoplasm</keyword>
<keyword evidence="8" id="KW-0175">Coiled coil</keyword>
<evidence type="ECO:0000256" key="1">
    <source>
        <dbReference type="ARBA" id="ARBA00002613"/>
    </source>
</evidence>
<dbReference type="SMART" id="SM00937">
    <property type="entry name" value="PCRF"/>
    <property type="match status" value="1"/>
</dbReference>
<dbReference type="GO" id="GO:0016149">
    <property type="term" value="F:translation release factor activity, codon specific"/>
    <property type="evidence" value="ECO:0007669"/>
    <property type="project" value="UniProtKB-UniRule"/>
</dbReference>
<evidence type="ECO:0000256" key="3">
    <source>
        <dbReference type="ARBA" id="ARBA00022481"/>
    </source>
</evidence>
<dbReference type="EMBL" id="JXYS01000132">
    <property type="protein sequence ID" value="KJF15701.1"/>
    <property type="molecule type" value="Genomic_DNA"/>
</dbReference>
<protein>
    <recommendedName>
        <fullName evidence="6 7">Peptide chain release factor 2</fullName>
        <shortName evidence="6">RF-2</shortName>
    </recommendedName>
</protein>
<dbReference type="Gene3D" id="3.30.70.1660">
    <property type="match status" value="1"/>
</dbReference>
<feature type="coiled-coil region" evidence="8">
    <location>
        <begin position="268"/>
        <end position="295"/>
    </location>
</feature>
<dbReference type="InterPro" id="IPR004374">
    <property type="entry name" value="PrfB"/>
</dbReference>
<evidence type="ECO:0000256" key="4">
    <source>
        <dbReference type="ARBA" id="ARBA00022490"/>
    </source>
</evidence>